<dbReference type="EMBL" id="ML992672">
    <property type="protein sequence ID" value="KAF2212703.1"/>
    <property type="molecule type" value="Genomic_DNA"/>
</dbReference>
<dbReference type="OrthoDB" id="3649978at2759"/>
<evidence type="ECO:0000256" key="1">
    <source>
        <dbReference type="SAM" id="MobiDB-lite"/>
    </source>
</evidence>
<keyword evidence="4" id="KW-1185">Reference proteome</keyword>
<evidence type="ECO:0000313" key="3">
    <source>
        <dbReference type="EMBL" id="KAF2212703.1"/>
    </source>
</evidence>
<proteinExistence type="predicted"/>
<evidence type="ECO:0000256" key="2">
    <source>
        <dbReference type="SAM" id="SignalP"/>
    </source>
</evidence>
<feature type="signal peptide" evidence="2">
    <location>
        <begin position="1"/>
        <end position="19"/>
    </location>
</feature>
<accession>A0A6A6FH41</accession>
<name>A0A6A6FH41_9PEZI</name>
<organism evidence="3 4">
    <name type="scientific">Cercospora zeae-maydis SCOH1-5</name>
    <dbReference type="NCBI Taxonomy" id="717836"/>
    <lineage>
        <taxon>Eukaryota</taxon>
        <taxon>Fungi</taxon>
        <taxon>Dikarya</taxon>
        <taxon>Ascomycota</taxon>
        <taxon>Pezizomycotina</taxon>
        <taxon>Dothideomycetes</taxon>
        <taxon>Dothideomycetidae</taxon>
        <taxon>Mycosphaerellales</taxon>
        <taxon>Mycosphaerellaceae</taxon>
        <taxon>Cercospora</taxon>
    </lineage>
</organism>
<feature type="region of interest" description="Disordered" evidence="1">
    <location>
        <begin position="123"/>
        <end position="159"/>
    </location>
</feature>
<gene>
    <name evidence="3" type="ORF">CERZMDRAFT_111765</name>
</gene>
<feature type="chain" id="PRO_5025611193" evidence="2">
    <location>
        <begin position="20"/>
        <end position="185"/>
    </location>
</feature>
<evidence type="ECO:0000313" key="4">
    <source>
        <dbReference type="Proteomes" id="UP000799539"/>
    </source>
</evidence>
<sequence>MQLIYSTLTLALLQLAVHANLAPAPLVQHVRRQEAPMTMTTGSANSASSASTTASESQVTDIYTGVFTAGANGVYGVTSQSGYVQIAGFSLTAEGAGALVGGLRVSVASDGEVVVGGTTVPLEQYTPSSTAAEQTSTTEPTMTTETASESETTESAAASSSGAANINGASIAGVAILGGLGALFL</sequence>
<dbReference type="Proteomes" id="UP000799539">
    <property type="component" value="Unassembled WGS sequence"/>
</dbReference>
<dbReference type="AlphaFoldDB" id="A0A6A6FH41"/>
<feature type="compositionally biased region" description="Low complexity" evidence="1">
    <location>
        <begin position="126"/>
        <end position="159"/>
    </location>
</feature>
<keyword evidence="2" id="KW-0732">Signal</keyword>
<protein>
    <submittedName>
        <fullName evidence="3">Uncharacterized protein</fullName>
    </submittedName>
</protein>
<reference evidence="3" key="1">
    <citation type="journal article" date="2020" name="Stud. Mycol.">
        <title>101 Dothideomycetes genomes: a test case for predicting lifestyles and emergence of pathogens.</title>
        <authorList>
            <person name="Haridas S."/>
            <person name="Albert R."/>
            <person name="Binder M."/>
            <person name="Bloem J."/>
            <person name="Labutti K."/>
            <person name="Salamov A."/>
            <person name="Andreopoulos B."/>
            <person name="Baker S."/>
            <person name="Barry K."/>
            <person name="Bills G."/>
            <person name="Bluhm B."/>
            <person name="Cannon C."/>
            <person name="Castanera R."/>
            <person name="Culley D."/>
            <person name="Daum C."/>
            <person name="Ezra D."/>
            <person name="Gonzalez J."/>
            <person name="Henrissat B."/>
            <person name="Kuo A."/>
            <person name="Liang C."/>
            <person name="Lipzen A."/>
            <person name="Lutzoni F."/>
            <person name="Magnuson J."/>
            <person name="Mondo S."/>
            <person name="Nolan M."/>
            <person name="Ohm R."/>
            <person name="Pangilinan J."/>
            <person name="Park H.-J."/>
            <person name="Ramirez L."/>
            <person name="Alfaro M."/>
            <person name="Sun H."/>
            <person name="Tritt A."/>
            <person name="Yoshinaga Y."/>
            <person name="Zwiers L.-H."/>
            <person name="Turgeon B."/>
            <person name="Goodwin S."/>
            <person name="Spatafora J."/>
            <person name="Crous P."/>
            <person name="Grigoriev I."/>
        </authorList>
    </citation>
    <scope>NUCLEOTIDE SEQUENCE</scope>
    <source>
        <strain evidence="3">SCOH1-5</strain>
    </source>
</reference>